<name>A0A833EAM9_CALS0</name>
<dbReference type="Gene3D" id="3.40.50.880">
    <property type="match status" value="1"/>
</dbReference>
<dbReference type="InterPro" id="IPR017926">
    <property type="entry name" value="GATASE"/>
</dbReference>
<dbReference type="InterPro" id="IPR029062">
    <property type="entry name" value="Class_I_gatase-like"/>
</dbReference>
<dbReference type="PANTHER" id="PTHR43418:SF4">
    <property type="entry name" value="MULTIFUNCTIONAL TRYPTOPHAN BIOSYNTHESIS PROTEIN"/>
    <property type="match status" value="1"/>
</dbReference>
<evidence type="ECO:0000256" key="2">
    <source>
        <dbReference type="ARBA" id="ARBA00012266"/>
    </source>
</evidence>
<keyword evidence="3" id="KW-0028">Amino-acid biosynthesis</keyword>
<dbReference type="CDD" id="cd01743">
    <property type="entry name" value="GATase1_Anthranilate_Synthase"/>
    <property type="match status" value="1"/>
</dbReference>
<dbReference type="PANTHER" id="PTHR43418">
    <property type="entry name" value="MULTIFUNCTIONAL TRYPTOPHAN BIOSYNTHESIS PROTEIN-RELATED"/>
    <property type="match status" value="1"/>
</dbReference>
<evidence type="ECO:0000256" key="1">
    <source>
        <dbReference type="ARBA" id="ARBA00004873"/>
    </source>
</evidence>
<dbReference type="NCBIfam" id="TIGR00566">
    <property type="entry name" value="trpG_papA"/>
    <property type="match status" value="1"/>
</dbReference>
<protein>
    <recommendedName>
        <fullName evidence="2">anthranilate synthase</fullName>
        <ecNumber evidence="2">4.1.3.27</ecNumber>
    </recommendedName>
</protein>
<accession>A0A833EAM9</accession>
<evidence type="ECO:0000256" key="6">
    <source>
        <dbReference type="ARBA" id="ARBA00047683"/>
    </source>
</evidence>
<feature type="domain" description="Glutamine amidotransferase" evidence="7">
    <location>
        <begin position="6"/>
        <end position="191"/>
    </location>
</feature>
<dbReference type="FunFam" id="3.40.50.880:FF:000003">
    <property type="entry name" value="Anthranilate synthase component II"/>
    <property type="match status" value="1"/>
</dbReference>
<evidence type="ECO:0000256" key="5">
    <source>
        <dbReference type="ARBA" id="ARBA00023141"/>
    </source>
</evidence>
<dbReference type="PRINTS" id="PR00096">
    <property type="entry name" value="GATASE"/>
</dbReference>
<dbReference type="Pfam" id="PF00117">
    <property type="entry name" value="GATase"/>
    <property type="match status" value="1"/>
</dbReference>
<keyword evidence="4" id="KW-0315">Glutamine amidotransferase</keyword>
<dbReference type="GO" id="GO:0000162">
    <property type="term" value="P:L-tryptophan biosynthetic process"/>
    <property type="evidence" value="ECO:0007669"/>
    <property type="project" value="UniProtKB-KW"/>
</dbReference>
<dbReference type="PRINTS" id="PR00099">
    <property type="entry name" value="CPSGATASE"/>
</dbReference>
<dbReference type="PRINTS" id="PR00097">
    <property type="entry name" value="ANTSNTHASEII"/>
</dbReference>
<organism evidence="8 9">
    <name type="scientific">Caldiarchaeum subterraneum</name>
    <dbReference type="NCBI Taxonomy" id="311458"/>
    <lineage>
        <taxon>Archaea</taxon>
        <taxon>Nitrososphaerota</taxon>
        <taxon>Candidatus Caldarchaeales</taxon>
        <taxon>Candidatus Caldarchaeaceae</taxon>
        <taxon>Candidatus Caldarchaeum</taxon>
    </lineage>
</organism>
<dbReference type="Proteomes" id="UP000608579">
    <property type="component" value="Unassembled WGS sequence"/>
</dbReference>
<dbReference type="EC" id="4.1.3.27" evidence="2"/>
<proteinExistence type="predicted"/>
<dbReference type="SUPFAM" id="SSF52317">
    <property type="entry name" value="Class I glutamine amidotransferase-like"/>
    <property type="match status" value="1"/>
</dbReference>
<evidence type="ECO:0000256" key="4">
    <source>
        <dbReference type="ARBA" id="ARBA00022962"/>
    </source>
</evidence>
<evidence type="ECO:0000259" key="7">
    <source>
        <dbReference type="Pfam" id="PF00117"/>
    </source>
</evidence>
<comment type="caution">
    <text evidence="8">The sequence shown here is derived from an EMBL/GenBank/DDBJ whole genome shotgun (WGS) entry which is preliminary data.</text>
</comment>
<sequence>MTLKILIIDNYDSFVYNLVQYFGELGAHPLVYRNDEVTVEDVERLSPDGIVISPGPGDPRNPRYFGVCRDVILSMGVGTPILGVCLGHQGIVHAFGGEIVRARVIFHGKTSLIKHDGEGVFRGLKNPLRATRYHSLVAHRRLPPCLKATAYSLEDGEIMGVRHVRYPIEGVQFHPESVVTEDGLRLLEGFLEVCRR</sequence>
<gene>
    <name evidence="8" type="ORF">EYH45_04565</name>
</gene>
<comment type="catalytic activity">
    <reaction evidence="6">
        <text>chorismate + L-glutamine = anthranilate + pyruvate + L-glutamate + H(+)</text>
        <dbReference type="Rhea" id="RHEA:21732"/>
        <dbReference type="ChEBI" id="CHEBI:15361"/>
        <dbReference type="ChEBI" id="CHEBI:15378"/>
        <dbReference type="ChEBI" id="CHEBI:16567"/>
        <dbReference type="ChEBI" id="CHEBI:29748"/>
        <dbReference type="ChEBI" id="CHEBI:29985"/>
        <dbReference type="ChEBI" id="CHEBI:58359"/>
        <dbReference type="EC" id="4.1.3.27"/>
    </reaction>
</comment>
<dbReference type="InterPro" id="IPR050472">
    <property type="entry name" value="Anth_synth/Amidotransfase"/>
</dbReference>
<reference evidence="8" key="1">
    <citation type="journal article" date="2020" name="ISME J.">
        <title>Gammaproteobacteria mediating utilization of methyl-, sulfur- and petroleum organic compounds in deep ocean hydrothermal plumes.</title>
        <authorList>
            <person name="Zhou Z."/>
            <person name="Liu Y."/>
            <person name="Pan J."/>
            <person name="Cron B.R."/>
            <person name="Toner B.M."/>
            <person name="Anantharaman K."/>
            <person name="Breier J.A."/>
            <person name="Dick G.J."/>
            <person name="Li M."/>
        </authorList>
    </citation>
    <scope>NUCLEOTIDE SEQUENCE</scope>
    <source>
        <strain evidence="8">SZUA-1515</strain>
    </source>
</reference>
<dbReference type="EMBL" id="DQVM01000087">
    <property type="protein sequence ID" value="HIQ29820.1"/>
    <property type="molecule type" value="Genomic_DNA"/>
</dbReference>
<keyword evidence="5" id="KW-0057">Aromatic amino acid biosynthesis</keyword>
<dbReference type="GO" id="GO:0004049">
    <property type="term" value="F:anthranilate synthase activity"/>
    <property type="evidence" value="ECO:0007669"/>
    <property type="project" value="UniProtKB-EC"/>
</dbReference>
<dbReference type="GO" id="GO:0005829">
    <property type="term" value="C:cytosol"/>
    <property type="evidence" value="ECO:0007669"/>
    <property type="project" value="TreeGrafter"/>
</dbReference>
<dbReference type="InterPro" id="IPR006221">
    <property type="entry name" value="TrpG/PapA_dom"/>
</dbReference>
<keyword evidence="3" id="KW-0822">Tryptophan biosynthesis</keyword>
<dbReference type="PROSITE" id="PS51273">
    <property type="entry name" value="GATASE_TYPE_1"/>
    <property type="match status" value="1"/>
</dbReference>
<evidence type="ECO:0000313" key="9">
    <source>
        <dbReference type="Proteomes" id="UP000608579"/>
    </source>
</evidence>
<dbReference type="AlphaFoldDB" id="A0A833EAM9"/>
<comment type="pathway">
    <text evidence="1">Amino-acid biosynthesis; L-tryptophan biosynthesis; L-tryptophan from chorismate: step 1/5.</text>
</comment>
<evidence type="ECO:0000313" key="8">
    <source>
        <dbReference type="EMBL" id="HIQ29820.1"/>
    </source>
</evidence>
<evidence type="ECO:0000256" key="3">
    <source>
        <dbReference type="ARBA" id="ARBA00022822"/>
    </source>
</evidence>